<dbReference type="OrthoDB" id="1939300at2759"/>
<protein>
    <recommendedName>
        <fullName evidence="2">DUF4283 domain-containing protein</fullName>
    </recommendedName>
</protein>
<evidence type="ECO:0000259" key="2">
    <source>
        <dbReference type="Pfam" id="PF14111"/>
    </source>
</evidence>
<dbReference type="PANTHER" id="PTHR31286:SF168">
    <property type="entry name" value="DUF4283 DOMAIN-CONTAINING PROTEIN"/>
    <property type="match status" value="1"/>
</dbReference>
<feature type="domain" description="DUF4283" evidence="2">
    <location>
        <begin position="267"/>
        <end position="338"/>
    </location>
</feature>
<proteinExistence type="predicted"/>
<dbReference type="Proteomes" id="UP000595140">
    <property type="component" value="Unassembled WGS sequence"/>
</dbReference>
<sequence>MLAAVAHHDLLLYGGLLLVLLRTGTAWTLLNLTTTEVQGWFRAFSLAIRDEQYPSLVPFKLKAFTGEFPPIDCIFLFPSPRRAYLPKESSLLLTKGKKGSGNPTPPTPPNVRNLRSFLQGIEEDVGTTAGVSASGSGVEGEELLHKEKPVLQDSVQEVLHKDVNIPATGIFTAGNQPTAEDVNTHAIATSTAKEAGKQPSAADSGKEAGNNDVNITAKNYEKPVVKKSFVSLFEKNRSEDKGMKLHTVDMAEDDEVFIQPEDITPMEELWGPCLVGCFTGRFPSLAPIQTLVESWKVPCQFLPHHKGWVIFKFLTDADRDLVLHMDDHRINNKKFLLNIPQDGFMWNAKSFSTMPVWVKLDVPLQFWGPNSLSKIASKLGRPLFTDGLTNKVASKLTLEEDPEDKMAYKKPNFCRVLVHMDLSKPPPSSIKVNFVGGNYIQHVEYEDLPLYCYYYEKFGHTPFDCVHLYELEKRKAQEDQKHLDKAKVELLKTTLLAETRAGQGKETRVNQGQHKEGDSGNKKEDMGHNKGDKAAIPDKRTPTHPNPDEPSPSFSKKDDNDGFTLVGKGKGTLTTHPLKPQYKRETRGSGRGQTYGYRGGTYRGGRGPGPNS</sequence>
<feature type="region of interest" description="Disordered" evidence="1">
    <location>
        <begin position="191"/>
        <end position="211"/>
    </location>
</feature>
<keyword evidence="4" id="KW-1185">Reference proteome</keyword>
<dbReference type="PANTHER" id="PTHR31286">
    <property type="entry name" value="GLYCINE-RICH CELL WALL STRUCTURAL PROTEIN 1.8-LIKE"/>
    <property type="match status" value="1"/>
</dbReference>
<feature type="region of interest" description="Disordered" evidence="1">
    <location>
        <begin position="499"/>
        <end position="612"/>
    </location>
</feature>
<dbReference type="Pfam" id="PF14111">
    <property type="entry name" value="DUF4283"/>
    <property type="match status" value="1"/>
</dbReference>
<feature type="compositionally biased region" description="Low complexity" evidence="1">
    <location>
        <begin position="562"/>
        <end position="575"/>
    </location>
</feature>
<organism evidence="3 4">
    <name type="scientific">Cuscuta campestris</name>
    <dbReference type="NCBI Taxonomy" id="132261"/>
    <lineage>
        <taxon>Eukaryota</taxon>
        <taxon>Viridiplantae</taxon>
        <taxon>Streptophyta</taxon>
        <taxon>Embryophyta</taxon>
        <taxon>Tracheophyta</taxon>
        <taxon>Spermatophyta</taxon>
        <taxon>Magnoliopsida</taxon>
        <taxon>eudicotyledons</taxon>
        <taxon>Gunneridae</taxon>
        <taxon>Pentapetalae</taxon>
        <taxon>asterids</taxon>
        <taxon>lamiids</taxon>
        <taxon>Solanales</taxon>
        <taxon>Convolvulaceae</taxon>
        <taxon>Cuscuteae</taxon>
        <taxon>Cuscuta</taxon>
        <taxon>Cuscuta subgen. Grammica</taxon>
        <taxon>Cuscuta sect. Cleistogrammica</taxon>
    </lineage>
</organism>
<evidence type="ECO:0000313" key="4">
    <source>
        <dbReference type="Proteomes" id="UP000595140"/>
    </source>
</evidence>
<dbReference type="InterPro" id="IPR025558">
    <property type="entry name" value="DUF4283"/>
</dbReference>
<evidence type="ECO:0000313" key="3">
    <source>
        <dbReference type="EMBL" id="VFQ93369.1"/>
    </source>
</evidence>
<name>A0A484MXT9_9ASTE</name>
<accession>A0A484MXT9</accession>
<dbReference type="InterPro" id="IPR040256">
    <property type="entry name" value="At4g02000-like"/>
</dbReference>
<dbReference type="AlphaFoldDB" id="A0A484MXT9"/>
<evidence type="ECO:0000256" key="1">
    <source>
        <dbReference type="SAM" id="MobiDB-lite"/>
    </source>
</evidence>
<feature type="compositionally biased region" description="Basic and acidic residues" evidence="1">
    <location>
        <begin position="503"/>
        <end position="541"/>
    </location>
</feature>
<gene>
    <name evidence="3" type="ORF">CCAM_LOCUS35145</name>
</gene>
<reference evidence="3 4" key="1">
    <citation type="submission" date="2018-04" db="EMBL/GenBank/DDBJ databases">
        <authorList>
            <person name="Vogel A."/>
        </authorList>
    </citation>
    <scope>NUCLEOTIDE SEQUENCE [LARGE SCALE GENOMIC DNA]</scope>
</reference>
<dbReference type="EMBL" id="OOIL02004895">
    <property type="protein sequence ID" value="VFQ93369.1"/>
    <property type="molecule type" value="Genomic_DNA"/>
</dbReference>
<feature type="compositionally biased region" description="Gly residues" evidence="1">
    <location>
        <begin position="589"/>
        <end position="612"/>
    </location>
</feature>